<comment type="caution">
    <text evidence="7">The sequence shown here is derived from an EMBL/GenBank/DDBJ whole genome shotgun (WGS) entry which is preliminary data.</text>
</comment>
<keyword evidence="2 5" id="KW-0479">Metal-binding</keyword>
<dbReference type="PANTHER" id="PTHR32308:SF0">
    <property type="entry name" value="HPCH_HPAI ALDOLASE_CITRATE LYASE DOMAIN-CONTAINING PROTEIN"/>
    <property type="match status" value="1"/>
</dbReference>
<dbReference type="InterPro" id="IPR005000">
    <property type="entry name" value="Aldolase/citrate-lyase_domain"/>
</dbReference>
<dbReference type="PIRSF" id="PIRSF015582">
    <property type="entry name" value="Cit_lyase_B"/>
    <property type="match status" value="1"/>
</dbReference>
<dbReference type="AlphaFoldDB" id="A0A059KSS7"/>
<evidence type="ECO:0000256" key="1">
    <source>
        <dbReference type="ARBA" id="ARBA00001946"/>
    </source>
</evidence>
<keyword evidence="3 5" id="KW-0460">Magnesium</keyword>
<name>A0A059KSS7_9PSED</name>
<dbReference type="InterPro" id="IPR011206">
    <property type="entry name" value="Citrate_lyase_beta/mcl1/mcl2"/>
</dbReference>
<evidence type="ECO:0000256" key="5">
    <source>
        <dbReference type="PIRSR" id="PIRSR015582-2"/>
    </source>
</evidence>
<dbReference type="SUPFAM" id="SSF51621">
    <property type="entry name" value="Phosphoenolpyruvate/pyruvate domain"/>
    <property type="match status" value="1"/>
</dbReference>
<dbReference type="Proteomes" id="UP000026739">
    <property type="component" value="Unassembled WGS sequence"/>
</dbReference>
<dbReference type="eggNOG" id="COG2301">
    <property type="taxonomic scope" value="Bacteria"/>
</dbReference>
<dbReference type="GO" id="GO:0006107">
    <property type="term" value="P:oxaloacetate metabolic process"/>
    <property type="evidence" value="ECO:0007669"/>
    <property type="project" value="TreeGrafter"/>
</dbReference>
<evidence type="ECO:0000256" key="4">
    <source>
        <dbReference type="PIRSR" id="PIRSR015582-1"/>
    </source>
</evidence>
<dbReference type="NCBIfam" id="NF038242">
    <property type="entry name" value="RipC_Ccl"/>
    <property type="match status" value="1"/>
</dbReference>
<feature type="domain" description="HpcH/HpaI aldolase/citrate lyase" evidence="6">
    <location>
        <begin position="6"/>
        <end position="218"/>
    </location>
</feature>
<feature type="binding site" evidence="5">
    <location>
        <position position="152"/>
    </location>
    <ligand>
        <name>Mg(2+)</name>
        <dbReference type="ChEBI" id="CHEBI:18420"/>
    </ligand>
</feature>
<protein>
    <submittedName>
        <fullName evidence="7">Citrate lyase</fullName>
    </submittedName>
</protein>
<accession>A0A059KSS7</accession>
<proteinExistence type="predicted"/>
<dbReference type="Gene3D" id="3.20.20.60">
    <property type="entry name" value="Phosphoenolpyruvate-binding domains"/>
    <property type="match status" value="1"/>
</dbReference>
<dbReference type="InterPro" id="IPR040442">
    <property type="entry name" value="Pyrv_kinase-like_dom_sf"/>
</dbReference>
<evidence type="ECO:0000256" key="3">
    <source>
        <dbReference type="ARBA" id="ARBA00022842"/>
    </source>
</evidence>
<keyword evidence="7" id="KW-0456">Lyase</keyword>
<dbReference type="Pfam" id="PF03328">
    <property type="entry name" value="HpcH_HpaI"/>
    <property type="match status" value="1"/>
</dbReference>
<dbReference type="PANTHER" id="PTHR32308">
    <property type="entry name" value="LYASE BETA SUBUNIT, PUTATIVE (AFU_ORTHOLOGUE AFUA_4G13030)-RELATED"/>
    <property type="match status" value="1"/>
</dbReference>
<sequence>MSVRLRSALFTPATHPERFAKAEEVGADLLIIDLEDAIAPKDKKTARATAFNTLNSTKEARLPRIIRINGLDTSAGLSDVLELLASPVQPEFLLLPKTESVAHLQIVDRLLSEKGLSTQLIGLIESAVGLKAVGDIAHATPRLAALMFGAADLAADLGCGPFAANLTFARVSLVSACATAAIAAIDSPFFDIRDLAGLERAALQAADMGFAGKAAIHPSQIAAINQAFTPTADEITAARAILIENCRGVGQVNGVMVDEAVARQARRVLARAGLSAEV</sequence>
<feature type="binding site" evidence="4">
    <location>
        <position position="125"/>
    </location>
    <ligand>
        <name>substrate</name>
    </ligand>
</feature>
<gene>
    <name evidence="7" type="ORF">V466_30195</name>
</gene>
<evidence type="ECO:0000313" key="8">
    <source>
        <dbReference type="Proteomes" id="UP000026739"/>
    </source>
</evidence>
<feature type="binding site" evidence="4">
    <location>
        <position position="67"/>
    </location>
    <ligand>
        <name>substrate</name>
    </ligand>
</feature>
<dbReference type="EMBL" id="AZQQ01000110">
    <property type="protein sequence ID" value="KDD65051.1"/>
    <property type="molecule type" value="Genomic_DNA"/>
</dbReference>
<dbReference type="InterPro" id="IPR015813">
    <property type="entry name" value="Pyrv/PenolPyrv_kinase-like_dom"/>
</dbReference>
<dbReference type="GO" id="GO:0000287">
    <property type="term" value="F:magnesium ion binding"/>
    <property type="evidence" value="ECO:0007669"/>
    <property type="project" value="TreeGrafter"/>
</dbReference>
<feature type="binding site" evidence="5">
    <location>
        <position position="125"/>
    </location>
    <ligand>
        <name>Mg(2+)</name>
        <dbReference type="ChEBI" id="CHEBI:18420"/>
    </ligand>
</feature>
<dbReference type="RefSeq" id="WP_033061969.1">
    <property type="nucleotide sequence ID" value="NZ_AZQQ01000110.1"/>
</dbReference>
<comment type="cofactor">
    <cofactor evidence="1">
        <name>Mg(2+)</name>
        <dbReference type="ChEBI" id="CHEBI:18420"/>
    </cofactor>
</comment>
<dbReference type="GO" id="GO:0016829">
    <property type="term" value="F:lyase activity"/>
    <property type="evidence" value="ECO:0007669"/>
    <property type="project" value="UniProtKB-KW"/>
</dbReference>
<reference evidence="7 8" key="1">
    <citation type="submission" date="2013-12" db="EMBL/GenBank/DDBJ databases">
        <authorList>
            <person name="Formusa P.A."/>
            <person name="Habash M."/>
            <person name="Lee H."/>
            <person name="Trevors J.T."/>
        </authorList>
    </citation>
    <scope>NUCLEOTIDE SEQUENCE [LARGE SCALE GENOMIC DNA]</scope>
    <source>
        <strain evidence="7 8">PD30</strain>
    </source>
</reference>
<evidence type="ECO:0000313" key="7">
    <source>
        <dbReference type="EMBL" id="KDD65051.1"/>
    </source>
</evidence>
<evidence type="ECO:0000259" key="6">
    <source>
        <dbReference type="Pfam" id="PF03328"/>
    </source>
</evidence>
<evidence type="ECO:0000256" key="2">
    <source>
        <dbReference type="ARBA" id="ARBA00022723"/>
    </source>
</evidence>
<organism evidence="7 8">
    <name type="scientific">Pseudomonas mandelii PD30</name>
    <dbReference type="NCBI Taxonomy" id="1419583"/>
    <lineage>
        <taxon>Bacteria</taxon>
        <taxon>Pseudomonadati</taxon>
        <taxon>Pseudomonadota</taxon>
        <taxon>Gammaproteobacteria</taxon>
        <taxon>Pseudomonadales</taxon>
        <taxon>Pseudomonadaceae</taxon>
        <taxon>Pseudomonas</taxon>
    </lineage>
</organism>